<accession>A0ABD5PRG7</accession>
<feature type="transmembrane region" description="Helical" evidence="1">
    <location>
        <begin position="164"/>
        <end position="182"/>
    </location>
</feature>
<comment type="caution">
    <text evidence="2">The sequence shown here is derived from an EMBL/GenBank/DDBJ whole genome shotgun (WGS) entry which is preliminary data.</text>
</comment>
<dbReference type="GO" id="GO:0005886">
    <property type="term" value="C:plasma membrane"/>
    <property type="evidence" value="ECO:0007669"/>
    <property type="project" value="UniProtKB-SubCell"/>
</dbReference>
<proteinExistence type="predicted"/>
<keyword evidence="1" id="KW-1133">Transmembrane helix</keyword>
<gene>
    <name evidence="2" type="ORF">ACFO5R_14805</name>
</gene>
<keyword evidence="3" id="KW-1185">Reference proteome</keyword>
<feature type="transmembrane region" description="Helical" evidence="1">
    <location>
        <begin position="236"/>
        <end position="257"/>
    </location>
</feature>
<feature type="transmembrane region" description="Helical" evidence="1">
    <location>
        <begin position="12"/>
        <end position="34"/>
    </location>
</feature>
<keyword evidence="1" id="KW-0812">Transmembrane</keyword>
<name>A0ABD5PRG7_9EURY</name>
<dbReference type="PANTHER" id="PTHR37305:SF1">
    <property type="entry name" value="MEMBRANE PROTEIN"/>
    <property type="match status" value="1"/>
</dbReference>
<sequence>MFEVARYDGRHRLTGSAVLGAGMALLAALVIWVYPSFGEAFEDADALLEAYPDQIIQLFDIQTMTTLEGFLAFELYMFGWIILLGLYVAYATAGVIADDVDRGRMDVLLAMPISRAQVVREKFAAMVVPIVVVNLPTPIVVFVGSRLIDHPIAASDVLAAHLLSIPYLLACAGIGLLASVVFDRASIAQRVALGVTFGLYLFESLLAETDSEALGAIAPMRYYDPNAILLDGEYDLVGVVVLLAMTIGLVLVSQFWFARSDLN</sequence>
<keyword evidence="1" id="KW-0472">Membrane</keyword>
<reference evidence="2 3" key="1">
    <citation type="journal article" date="2019" name="Int. J. Syst. Evol. Microbiol.">
        <title>The Global Catalogue of Microorganisms (GCM) 10K type strain sequencing project: providing services to taxonomists for standard genome sequencing and annotation.</title>
        <authorList>
            <consortium name="The Broad Institute Genomics Platform"/>
            <consortium name="The Broad Institute Genome Sequencing Center for Infectious Disease"/>
            <person name="Wu L."/>
            <person name="Ma J."/>
        </authorList>
    </citation>
    <scope>NUCLEOTIDE SEQUENCE [LARGE SCALE GENOMIC DNA]</scope>
    <source>
        <strain evidence="2 3">WLHS5</strain>
    </source>
</reference>
<dbReference type="Pfam" id="PF12679">
    <property type="entry name" value="ABC2_membrane_2"/>
    <property type="match status" value="1"/>
</dbReference>
<dbReference type="PANTHER" id="PTHR37305">
    <property type="entry name" value="INTEGRAL MEMBRANE PROTEIN-RELATED"/>
    <property type="match status" value="1"/>
</dbReference>
<evidence type="ECO:0000313" key="3">
    <source>
        <dbReference type="Proteomes" id="UP001595898"/>
    </source>
</evidence>
<dbReference type="AlphaFoldDB" id="A0ABD5PRG7"/>
<feature type="transmembrane region" description="Helical" evidence="1">
    <location>
        <begin position="75"/>
        <end position="97"/>
    </location>
</feature>
<dbReference type="RefSeq" id="WP_250140124.1">
    <property type="nucleotide sequence ID" value="NZ_JALIQP010000002.1"/>
</dbReference>
<evidence type="ECO:0000256" key="1">
    <source>
        <dbReference type="SAM" id="Phobius"/>
    </source>
</evidence>
<dbReference type="EMBL" id="JBHSFA010000007">
    <property type="protein sequence ID" value="MFC4543197.1"/>
    <property type="molecule type" value="Genomic_DNA"/>
</dbReference>
<feature type="transmembrane region" description="Helical" evidence="1">
    <location>
        <begin position="123"/>
        <end position="144"/>
    </location>
</feature>
<evidence type="ECO:0000313" key="2">
    <source>
        <dbReference type="EMBL" id="MFC4543197.1"/>
    </source>
</evidence>
<protein>
    <submittedName>
        <fullName evidence="2">ABC transporter permease</fullName>
    </submittedName>
</protein>
<organism evidence="2 3">
    <name type="scientific">Halosolutus amylolyticus</name>
    <dbReference type="NCBI Taxonomy" id="2932267"/>
    <lineage>
        <taxon>Archaea</taxon>
        <taxon>Methanobacteriati</taxon>
        <taxon>Methanobacteriota</taxon>
        <taxon>Stenosarchaea group</taxon>
        <taxon>Halobacteria</taxon>
        <taxon>Halobacteriales</taxon>
        <taxon>Natrialbaceae</taxon>
        <taxon>Halosolutus</taxon>
    </lineage>
</organism>
<dbReference type="Proteomes" id="UP001595898">
    <property type="component" value="Unassembled WGS sequence"/>
</dbReference>